<keyword evidence="9" id="KW-0812">Transmembrane</keyword>
<keyword evidence="8" id="KW-0902">Two-component regulatory system</keyword>
<keyword evidence="6" id="KW-0418">Kinase</keyword>
<dbReference type="InterPro" id="IPR036097">
    <property type="entry name" value="HisK_dim/P_sf"/>
</dbReference>
<evidence type="ECO:0000256" key="1">
    <source>
        <dbReference type="ARBA" id="ARBA00000085"/>
    </source>
</evidence>
<keyword evidence="4" id="KW-0808">Transferase</keyword>
<dbReference type="PANTHER" id="PTHR42878:SF7">
    <property type="entry name" value="SENSOR HISTIDINE KINASE GLRK"/>
    <property type="match status" value="1"/>
</dbReference>
<evidence type="ECO:0000256" key="9">
    <source>
        <dbReference type="SAM" id="Phobius"/>
    </source>
</evidence>
<dbReference type="GO" id="GO:0007234">
    <property type="term" value="P:osmosensory signaling via phosphorelay pathway"/>
    <property type="evidence" value="ECO:0007669"/>
    <property type="project" value="TreeGrafter"/>
</dbReference>
<dbReference type="RefSeq" id="WP_111346981.1">
    <property type="nucleotide sequence ID" value="NZ_QLII01000001.1"/>
</dbReference>
<keyword evidence="12" id="KW-1185">Reference proteome</keyword>
<gene>
    <name evidence="11" type="ORF">HMF3257_26825</name>
</gene>
<feature type="domain" description="Histidine kinase" evidence="10">
    <location>
        <begin position="49"/>
        <end position="268"/>
    </location>
</feature>
<dbReference type="InterPro" id="IPR003661">
    <property type="entry name" value="HisK_dim/P_dom"/>
</dbReference>
<dbReference type="OrthoDB" id="9810447at2"/>
<dbReference type="SUPFAM" id="SSF55874">
    <property type="entry name" value="ATPase domain of HSP90 chaperone/DNA topoisomerase II/histidine kinase"/>
    <property type="match status" value="1"/>
</dbReference>
<evidence type="ECO:0000256" key="6">
    <source>
        <dbReference type="ARBA" id="ARBA00022777"/>
    </source>
</evidence>
<dbReference type="EMBL" id="QLII01000001">
    <property type="protein sequence ID" value="RAI76886.1"/>
    <property type="molecule type" value="Genomic_DNA"/>
</dbReference>
<feature type="transmembrane region" description="Helical" evidence="9">
    <location>
        <begin position="12"/>
        <end position="29"/>
    </location>
</feature>
<evidence type="ECO:0000256" key="5">
    <source>
        <dbReference type="ARBA" id="ARBA00022741"/>
    </source>
</evidence>
<evidence type="ECO:0000256" key="3">
    <source>
        <dbReference type="ARBA" id="ARBA00022553"/>
    </source>
</evidence>
<keyword evidence="9" id="KW-0472">Membrane</keyword>
<evidence type="ECO:0000256" key="8">
    <source>
        <dbReference type="ARBA" id="ARBA00023012"/>
    </source>
</evidence>
<dbReference type="CDD" id="cd00082">
    <property type="entry name" value="HisKA"/>
    <property type="match status" value="1"/>
</dbReference>
<accession>A0A327NSF9</accession>
<dbReference type="InterPro" id="IPR005467">
    <property type="entry name" value="His_kinase_dom"/>
</dbReference>
<dbReference type="PANTHER" id="PTHR42878">
    <property type="entry name" value="TWO-COMPONENT HISTIDINE KINASE"/>
    <property type="match status" value="1"/>
</dbReference>
<evidence type="ECO:0000259" key="10">
    <source>
        <dbReference type="PROSITE" id="PS50109"/>
    </source>
</evidence>
<evidence type="ECO:0000256" key="4">
    <source>
        <dbReference type="ARBA" id="ARBA00022679"/>
    </source>
</evidence>
<dbReference type="SMART" id="SM00387">
    <property type="entry name" value="HATPase_c"/>
    <property type="match status" value="1"/>
</dbReference>
<dbReference type="Gene3D" id="1.10.287.130">
    <property type="match status" value="1"/>
</dbReference>
<dbReference type="GO" id="GO:0030295">
    <property type="term" value="F:protein kinase activator activity"/>
    <property type="evidence" value="ECO:0007669"/>
    <property type="project" value="TreeGrafter"/>
</dbReference>
<evidence type="ECO:0000313" key="12">
    <source>
        <dbReference type="Proteomes" id="UP000249016"/>
    </source>
</evidence>
<dbReference type="Pfam" id="PF02518">
    <property type="entry name" value="HATPase_c"/>
    <property type="match status" value="1"/>
</dbReference>
<dbReference type="PRINTS" id="PR00344">
    <property type="entry name" value="BCTRLSENSOR"/>
</dbReference>
<comment type="caution">
    <text evidence="11">The sequence shown here is derived from an EMBL/GenBank/DDBJ whole genome shotgun (WGS) entry which is preliminary data.</text>
</comment>
<dbReference type="SUPFAM" id="SSF47384">
    <property type="entry name" value="Homodimeric domain of signal transducing histidine kinase"/>
    <property type="match status" value="1"/>
</dbReference>
<comment type="catalytic activity">
    <reaction evidence="1">
        <text>ATP + protein L-histidine = ADP + protein N-phospho-L-histidine.</text>
        <dbReference type="EC" id="2.7.13.3"/>
    </reaction>
</comment>
<keyword evidence="7" id="KW-0067">ATP-binding</keyword>
<organism evidence="11 12">
    <name type="scientific">Spirosoma telluris</name>
    <dbReference type="NCBI Taxonomy" id="2183553"/>
    <lineage>
        <taxon>Bacteria</taxon>
        <taxon>Pseudomonadati</taxon>
        <taxon>Bacteroidota</taxon>
        <taxon>Cytophagia</taxon>
        <taxon>Cytophagales</taxon>
        <taxon>Cytophagaceae</taxon>
        <taxon>Spirosoma</taxon>
    </lineage>
</organism>
<keyword evidence="5" id="KW-0547">Nucleotide-binding</keyword>
<dbReference type="GO" id="GO:0005524">
    <property type="term" value="F:ATP binding"/>
    <property type="evidence" value="ECO:0007669"/>
    <property type="project" value="UniProtKB-KW"/>
</dbReference>
<dbReference type="Proteomes" id="UP000249016">
    <property type="component" value="Unassembled WGS sequence"/>
</dbReference>
<dbReference type="AlphaFoldDB" id="A0A327NSF9"/>
<proteinExistence type="predicted"/>
<keyword evidence="3" id="KW-0597">Phosphoprotein</keyword>
<dbReference type="Gene3D" id="3.30.565.10">
    <property type="entry name" value="Histidine kinase-like ATPase, C-terminal domain"/>
    <property type="match status" value="1"/>
</dbReference>
<dbReference type="EC" id="2.7.13.3" evidence="2"/>
<dbReference type="PROSITE" id="PS50109">
    <property type="entry name" value="HIS_KIN"/>
    <property type="match status" value="1"/>
</dbReference>
<dbReference type="InterPro" id="IPR050351">
    <property type="entry name" value="BphY/WalK/GraS-like"/>
</dbReference>
<dbReference type="SMART" id="SM00388">
    <property type="entry name" value="HisKA"/>
    <property type="match status" value="1"/>
</dbReference>
<dbReference type="InterPro" id="IPR036890">
    <property type="entry name" value="HATPase_C_sf"/>
</dbReference>
<sequence>MEIQQKQTTQWLIASVLGLLIVGGLTYKLNSTNQKLKKLTEAREYFISIIAHDLRRPLHMFQGMNELVSYNLKNQRFDAIEKLAKAIDDAGSNIQFMLDNLLTWALSQREVLPYHPQKLDLYPKLEEATAVFRSLYTKYPVSFSINCPDTLQIYADPNAIELILRNLIANAHKAIDTKPGNISLEAEAYETRQVIIRINDTGSGMSPAQLQTVREVLSHPLDSQTHPISSGLGLILISQFVSINRGRITVDSSLGTGTSFALVLPADKPVSSGTVQQKLLRFLRKINVSKVMP</sequence>
<evidence type="ECO:0000256" key="2">
    <source>
        <dbReference type="ARBA" id="ARBA00012438"/>
    </source>
</evidence>
<dbReference type="GO" id="GO:0000156">
    <property type="term" value="F:phosphorelay response regulator activity"/>
    <property type="evidence" value="ECO:0007669"/>
    <property type="project" value="TreeGrafter"/>
</dbReference>
<dbReference type="InterPro" id="IPR003594">
    <property type="entry name" value="HATPase_dom"/>
</dbReference>
<protein>
    <recommendedName>
        <fullName evidence="2">histidine kinase</fullName>
        <ecNumber evidence="2">2.7.13.3</ecNumber>
    </recommendedName>
</protein>
<keyword evidence="9" id="KW-1133">Transmembrane helix</keyword>
<dbReference type="InterPro" id="IPR004358">
    <property type="entry name" value="Sig_transdc_His_kin-like_C"/>
</dbReference>
<reference evidence="11 12" key="1">
    <citation type="submission" date="2018-06" db="EMBL/GenBank/DDBJ databases">
        <title>Spirosoma sp. HMF3257 Genome sequencing and assembly.</title>
        <authorList>
            <person name="Kang H."/>
            <person name="Cha I."/>
            <person name="Kim H."/>
            <person name="Kang J."/>
            <person name="Joh K."/>
        </authorList>
    </citation>
    <scope>NUCLEOTIDE SEQUENCE [LARGE SCALE GENOMIC DNA]</scope>
    <source>
        <strain evidence="11 12">HMF3257</strain>
    </source>
</reference>
<evidence type="ECO:0000313" key="11">
    <source>
        <dbReference type="EMBL" id="RAI76886.1"/>
    </source>
</evidence>
<dbReference type="GO" id="GO:0000155">
    <property type="term" value="F:phosphorelay sensor kinase activity"/>
    <property type="evidence" value="ECO:0007669"/>
    <property type="project" value="InterPro"/>
</dbReference>
<evidence type="ECO:0000256" key="7">
    <source>
        <dbReference type="ARBA" id="ARBA00022840"/>
    </source>
</evidence>
<name>A0A327NSF9_9BACT</name>